<keyword evidence="2" id="KW-1133">Transmembrane helix</keyword>
<sequence>MNRGKPRGSADRKPSGRGRSAAAFAPTEDDAPRPLYTAGGMGAASAAAIGLTTLVTLILIGWVAAPHATFGEDIADVFRVAVQAWLIGQHAGFEIPGGHVGMLPIGLLILPGILLYRSGRWLARSCELPRLRHVFQAALALAGPYAAISGTLALVGQTEVIQPSMVQALLSGFLLAFVAGGLGVLRQLLKDKAIPRRRLLEIMPARWRSLLVGTFSATSTLLLAGTLLFFGALAFNIGEAVAVTERLAPGIVGGALLLLIQLMYLPNAIIFAGSYAIGPGFALGAETTVAPTGVVLGPVPHLPMLAALPESGPAPVLSLVALAAPLVAGGVGGALTLRSAPTVVSEAAPLWGFVCGLTTGIVWAGLAVLAGGPLGAQRLAEVGPSPWHVGLVTALEVGVAAAITAWVANWLYFRTPRSARQAGAAKRRRWMPRLRRRTKAERTAIPAVAGLRPGRGERGGQAPAPTEPVEGRGPVNEPEPEPVTEPGSGNDGAAVASRPAKQRRRRWTPRLRRRTKAERTAVATDEDAELYGITYEAGPESAEADTPRPLDDDAAPAP</sequence>
<feature type="region of interest" description="Disordered" evidence="1">
    <location>
        <begin position="422"/>
        <end position="558"/>
    </location>
</feature>
<evidence type="ECO:0000256" key="1">
    <source>
        <dbReference type="SAM" id="MobiDB-lite"/>
    </source>
</evidence>
<feature type="transmembrane region" description="Helical" evidence="2">
    <location>
        <begin position="277"/>
        <end position="296"/>
    </location>
</feature>
<keyword evidence="2" id="KW-0472">Membrane</keyword>
<dbReference type="Proteomes" id="UP001165092">
    <property type="component" value="Unassembled WGS sequence"/>
</dbReference>
<feature type="transmembrane region" description="Helical" evidence="2">
    <location>
        <begin position="43"/>
        <end position="65"/>
    </location>
</feature>
<protein>
    <recommendedName>
        <fullName evidence="5">Integral membrane protein</fullName>
    </recommendedName>
</protein>
<feature type="compositionally biased region" description="Low complexity" evidence="1">
    <location>
        <begin position="467"/>
        <end position="476"/>
    </location>
</feature>
<reference evidence="3" key="1">
    <citation type="submission" date="2023-02" db="EMBL/GenBank/DDBJ databases">
        <title>Nocardiopsis ansamitocini NBRC 112285.</title>
        <authorList>
            <person name="Ichikawa N."/>
            <person name="Sato H."/>
            <person name="Tonouchi N."/>
        </authorList>
    </citation>
    <scope>NUCLEOTIDE SEQUENCE</scope>
    <source>
        <strain evidence="3">NBRC 112285</strain>
    </source>
</reference>
<feature type="compositionally biased region" description="Basic residues" evidence="1">
    <location>
        <begin position="500"/>
        <end position="516"/>
    </location>
</feature>
<evidence type="ECO:0000313" key="4">
    <source>
        <dbReference type="Proteomes" id="UP001165092"/>
    </source>
</evidence>
<evidence type="ECO:0000313" key="3">
    <source>
        <dbReference type="EMBL" id="GLU49554.1"/>
    </source>
</evidence>
<feature type="transmembrane region" description="Helical" evidence="2">
    <location>
        <begin position="316"/>
        <end position="337"/>
    </location>
</feature>
<organism evidence="3 4">
    <name type="scientific">Nocardiopsis ansamitocini</name>
    <dbReference type="NCBI Taxonomy" id="1670832"/>
    <lineage>
        <taxon>Bacteria</taxon>
        <taxon>Bacillati</taxon>
        <taxon>Actinomycetota</taxon>
        <taxon>Actinomycetes</taxon>
        <taxon>Streptosporangiales</taxon>
        <taxon>Nocardiopsidaceae</taxon>
        <taxon>Nocardiopsis</taxon>
    </lineage>
</organism>
<dbReference type="InterPro" id="IPR045931">
    <property type="entry name" value="DUF6350"/>
</dbReference>
<comment type="caution">
    <text evidence="3">The sequence shown here is derived from an EMBL/GenBank/DDBJ whole genome shotgun (WGS) entry which is preliminary data.</text>
</comment>
<dbReference type="EMBL" id="BSQG01000008">
    <property type="protein sequence ID" value="GLU49554.1"/>
    <property type="molecule type" value="Genomic_DNA"/>
</dbReference>
<feature type="region of interest" description="Disordered" evidence="1">
    <location>
        <begin position="1"/>
        <end position="29"/>
    </location>
</feature>
<feature type="transmembrane region" description="Helical" evidence="2">
    <location>
        <begin position="95"/>
        <end position="116"/>
    </location>
</feature>
<evidence type="ECO:0000256" key="2">
    <source>
        <dbReference type="SAM" id="Phobius"/>
    </source>
</evidence>
<proteinExistence type="predicted"/>
<feature type="compositionally biased region" description="Basic residues" evidence="1">
    <location>
        <begin position="425"/>
        <end position="439"/>
    </location>
</feature>
<gene>
    <name evidence="3" type="ORF">Nans01_39050</name>
</gene>
<keyword evidence="2" id="KW-0812">Transmembrane</keyword>
<feature type="transmembrane region" description="Helical" evidence="2">
    <location>
        <begin position="168"/>
        <end position="189"/>
    </location>
</feature>
<evidence type="ECO:0008006" key="5">
    <source>
        <dbReference type="Google" id="ProtNLM"/>
    </source>
</evidence>
<dbReference type="AlphaFoldDB" id="A0A9W6P9K6"/>
<feature type="transmembrane region" description="Helical" evidence="2">
    <location>
        <begin position="349"/>
        <end position="369"/>
    </location>
</feature>
<feature type="transmembrane region" description="Helical" evidence="2">
    <location>
        <begin position="389"/>
        <end position="412"/>
    </location>
</feature>
<dbReference type="Pfam" id="PF19877">
    <property type="entry name" value="DUF6350"/>
    <property type="match status" value="1"/>
</dbReference>
<feature type="transmembrane region" description="Helical" evidence="2">
    <location>
        <begin position="210"/>
        <end position="235"/>
    </location>
</feature>
<keyword evidence="4" id="KW-1185">Reference proteome</keyword>
<feature type="transmembrane region" description="Helical" evidence="2">
    <location>
        <begin position="137"/>
        <end position="156"/>
    </location>
</feature>
<accession>A0A9W6P9K6</accession>
<feature type="transmembrane region" description="Helical" evidence="2">
    <location>
        <begin position="247"/>
        <end position="265"/>
    </location>
</feature>
<name>A0A9W6P9K6_9ACTN</name>